<gene>
    <name evidence="3" type="primary">LOC111083882</name>
</gene>
<proteinExistence type="predicted"/>
<dbReference type="Proteomes" id="UP000694941">
    <property type="component" value="Unplaced"/>
</dbReference>
<evidence type="ECO:0000313" key="2">
    <source>
        <dbReference type="Proteomes" id="UP000694941"/>
    </source>
</evidence>
<dbReference type="SUPFAM" id="SSF55729">
    <property type="entry name" value="Acyl-CoA N-acyltransferases (Nat)"/>
    <property type="match status" value="1"/>
</dbReference>
<dbReference type="InterPro" id="IPR013653">
    <property type="entry name" value="GCN5-like_dom"/>
</dbReference>
<dbReference type="RefSeq" id="XP_022236308.1">
    <property type="nucleotide sequence ID" value="XM_022380600.1"/>
</dbReference>
<sequence length="283" mass="32685">MLVEAVSEELPTLLDQLKDRLPYSVAVMNMIHMIVVGRLKAYKVLVPQDDTRGTLVVLWPDATKKERDQFPVSIFATPEASHQLEDHLLNTTLVDWSRNISFFDLLPWVLPPTIRAAQKKGKVEELNSYRRWVLQDLSPADLEIDLPVEVYVAPLEPHHAKEIYKFWRFRWAYSYDNLLEQVGHLPSSGIFLRQTNELISWRTTCINGYNGHGYTLPEHRMKGYSRIALKFLTKESLCLGLIPCTTIRRCNSASENLYATSGFQPVYDFFVFHLVGSDHMRCD</sequence>
<evidence type="ECO:0000259" key="1">
    <source>
        <dbReference type="Pfam" id="PF08445"/>
    </source>
</evidence>
<dbReference type="InterPro" id="IPR053225">
    <property type="entry name" value="Acyl-CoA_N-acyltransferase"/>
</dbReference>
<dbReference type="InterPro" id="IPR016181">
    <property type="entry name" value="Acyl_CoA_acyltransferase"/>
</dbReference>
<keyword evidence="2" id="KW-1185">Reference proteome</keyword>
<accession>A0ABM1RY53</accession>
<name>A0ABM1RY53_LIMPO</name>
<dbReference type="Gene3D" id="3.40.630.30">
    <property type="match status" value="1"/>
</dbReference>
<dbReference type="PANTHER" id="PTHR20958:SF6">
    <property type="entry name" value="GLYCINE N-ACYLTRANSFERASE-LIKE PROTEIN"/>
    <property type="match status" value="1"/>
</dbReference>
<dbReference type="PANTHER" id="PTHR20958">
    <property type="entry name" value="GLYCINE N-ACYLTRANSFERASE-LIKE PROTEIN"/>
    <property type="match status" value="1"/>
</dbReference>
<organism evidence="2 3">
    <name type="scientific">Limulus polyphemus</name>
    <name type="common">Atlantic horseshoe crab</name>
    <dbReference type="NCBI Taxonomy" id="6850"/>
    <lineage>
        <taxon>Eukaryota</taxon>
        <taxon>Metazoa</taxon>
        <taxon>Ecdysozoa</taxon>
        <taxon>Arthropoda</taxon>
        <taxon>Chelicerata</taxon>
        <taxon>Merostomata</taxon>
        <taxon>Xiphosura</taxon>
        <taxon>Limulidae</taxon>
        <taxon>Limulus</taxon>
    </lineage>
</organism>
<dbReference type="GeneID" id="111083882"/>
<reference evidence="3" key="1">
    <citation type="submission" date="2025-08" db="UniProtKB">
        <authorList>
            <consortium name="RefSeq"/>
        </authorList>
    </citation>
    <scope>IDENTIFICATION</scope>
    <source>
        <tissue evidence="3">Muscle</tissue>
    </source>
</reference>
<protein>
    <submittedName>
        <fullName evidence="3">Uncharacterized protein LOC111083882</fullName>
    </submittedName>
</protein>
<evidence type="ECO:0000313" key="3">
    <source>
        <dbReference type="RefSeq" id="XP_022236308.1"/>
    </source>
</evidence>
<dbReference type="Pfam" id="PF08445">
    <property type="entry name" value="FR47"/>
    <property type="match status" value="1"/>
</dbReference>
<feature type="domain" description="GCN5-related N-acetyltransferase Rv2170-like" evidence="1">
    <location>
        <begin position="189"/>
        <end position="264"/>
    </location>
</feature>